<dbReference type="RefSeq" id="WP_125008948.1">
    <property type="nucleotide sequence ID" value="NZ_BEXA01000008.1"/>
</dbReference>
<dbReference type="AlphaFoldDB" id="A0A401FPZ4"/>
<accession>A0A401FPZ4</accession>
<proteinExistence type="predicted"/>
<dbReference type="EMBL" id="BEXA01000008">
    <property type="protein sequence ID" value="GAY74281.1"/>
    <property type="molecule type" value="Genomic_DNA"/>
</dbReference>
<name>A0A401FPZ4_9LACO</name>
<comment type="caution">
    <text evidence="1">The sequence shown here is derived from an EMBL/GenBank/DDBJ whole genome shotgun (WGS) entry which is preliminary data.</text>
</comment>
<evidence type="ECO:0000313" key="1">
    <source>
        <dbReference type="EMBL" id="GAY74281.1"/>
    </source>
</evidence>
<dbReference type="Pfam" id="PF11681">
    <property type="entry name" value="Phage_Tube_PhiTE"/>
    <property type="match status" value="1"/>
</dbReference>
<dbReference type="InterPro" id="IPR021695">
    <property type="entry name" value="Phage_KPP10_Orf10"/>
</dbReference>
<organism evidence="1 2">
    <name type="scientific">Lentilactobacillus kosonis</name>
    <dbReference type="NCBI Taxonomy" id="2810561"/>
    <lineage>
        <taxon>Bacteria</taxon>
        <taxon>Bacillati</taxon>
        <taxon>Bacillota</taxon>
        <taxon>Bacilli</taxon>
        <taxon>Lactobacillales</taxon>
        <taxon>Lactobacillaceae</taxon>
        <taxon>Lentilactobacillus</taxon>
    </lineage>
</organism>
<reference evidence="1 2" key="1">
    <citation type="submission" date="2017-11" db="EMBL/GenBank/DDBJ databases">
        <title>Draft Genome Sequence of Lactobacillus curieae NBRC 111893 isolated from Koso, a Japanese sugar-Vegetable Fermented Beverage.</title>
        <authorList>
            <person name="Chiou T.Y."/>
            <person name="Oshima K."/>
            <person name="Suda W."/>
            <person name="Hattori M."/>
            <person name="Takahashi T."/>
        </authorList>
    </citation>
    <scope>NUCLEOTIDE SEQUENCE [LARGE SCALE GENOMIC DNA]</scope>
    <source>
        <strain evidence="1 2">NBRC111893</strain>
    </source>
</reference>
<evidence type="ECO:0000313" key="2">
    <source>
        <dbReference type="Proteomes" id="UP000286974"/>
    </source>
</evidence>
<dbReference type="OrthoDB" id="2298999at2"/>
<gene>
    <name evidence="1" type="ORF">NBRC111893_2427</name>
</gene>
<dbReference type="Proteomes" id="UP000286974">
    <property type="component" value="Unassembled WGS sequence"/>
</dbReference>
<keyword evidence="2" id="KW-1185">Reference proteome</keyword>
<protein>
    <submittedName>
        <fullName evidence="1">Uncharacterized protein</fullName>
    </submittedName>
</protein>
<sequence>MPRINLSNGKEVNLYSSRFIHVVLTLHATGDSEEIGGFQNGEAFSSQRTNAAVTQQGDFHGNSNFFDSEDESGQMTFNTMPASSSTEKFGTLFDWQQNSQPGVDDFINITVTNADTGQIIAGEGGRIQGIPQDQANETAFSLPWVVLFSRYTDNWRTPKEPMYADLSDNTKIGNYMNSANS</sequence>